<dbReference type="FunCoup" id="A0A6J2XYG3">
    <property type="interactions" value="81"/>
</dbReference>
<dbReference type="AlphaFoldDB" id="A0A6J2XYG3"/>
<evidence type="ECO:0000256" key="2">
    <source>
        <dbReference type="ARBA" id="ARBA00019180"/>
    </source>
</evidence>
<dbReference type="InterPro" id="IPR016565">
    <property type="entry name" value="Proteasome_assmbl_chp_1"/>
</dbReference>
<name>A0A6J2XYG3_SITOR</name>
<organism evidence="4 5">
    <name type="scientific">Sitophilus oryzae</name>
    <name type="common">Rice weevil</name>
    <name type="synonym">Curculio oryzae</name>
    <dbReference type="NCBI Taxonomy" id="7048"/>
    <lineage>
        <taxon>Eukaryota</taxon>
        <taxon>Metazoa</taxon>
        <taxon>Ecdysozoa</taxon>
        <taxon>Arthropoda</taxon>
        <taxon>Hexapoda</taxon>
        <taxon>Insecta</taxon>
        <taxon>Pterygota</taxon>
        <taxon>Neoptera</taxon>
        <taxon>Endopterygota</taxon>
        <taxon>Coleoptera</taxon>
        <taxon>Polyphaga</taxon>
        <taxon>Cucujiformia</taxon>
        <taxon>Curculionidae</taxon>
        <taxon>Dryophthorinae</taxon>
        <taxon>Sitophilus</taxon>
    </lineage>
</organism>
<reference evidence="5" key="1">
    <citation type="submission" date="2025-08" db="UniProtKB">
        <authorList>
            <consortium name="RefSeq"/>
        </authorList>
    </citation>
    <scope>IDENTIFICATION</scope>
    <source>
        <tissue evidence="5">Gonads</tissue>
    </source>
</reference>
<dbReference type="PANTHER" id="PTHR15069:SF1">
    <property type="entry name" value="PROTEASOME ASSEMBLY CHAPERONE 1"/>
    <property type="match status" value="1"/>
</dbReference>
<evidence type="ECO:0000256" key="1">
    <source>
        <dbReference type="ARBA" id="ARBA00005261"/>
    </source>
</evidence>
<dbReference type="RefSeq" id="XP_030755704.1">
    <property type="nucleotide sequence ID" value="XM_030899844.1"/>
</dbReference>
<dbReference type="InParanoid" id="A0A6J2XYG3"/>
<proteinExistence type="inferred from homology"/>
<dbReference type="GO" id="GO:0005783">
    <property type="term" value="C:endoplasmic reticulum"/>
    <property type="evidence" value="ECO:0007669"/>
    <property type="project" value="InterPro"/>
</dbReference>
<dbReference type="Proteomes" id="UP000504635">
    <property type="component" value="Unplaced"/>
</dbReference>
<gene>
    <name evidence="5" type="primary">LOC115882023</name>
</gene>
<sequence>MVFGEIVEPTTRALILEDEDLENLPDYAGPVFQWEGKPEPPDNIETLVFIESQKVIHIVNTLLKGIEPVALIKDEGVFIYKFNDRYLVLFTGQLNKLVLGEIVEILAPWLKKAKTIHAITTELINNLKPAEKYRDVVTVTKCLTNSSELPYGSRLETPNLIQGLGATVLTYCLCQKHQAYLWIVYTDHLPLDSMNSAELIKLLKFLGLDIKVSFKESPVVSNLYM</sequence>
<dbReference type="GeneID" id="115882023"/>
<keyword evidence="4" id="KW-1185">Reference proteome</keyword>
<dbReference type="PANTHER" id="PTHR15069">
    <property type="entry name" value="PROTEASOME ASSEMBLY CHAPERONE 1"/>
    <property type="match status" value="1"/>
</dbReference>
<evidence type="ECO:0000313" key="4">
    <source>
        <dbReference type="Proteomes" id="UP000504635"/>
    </source>
</evidence>
<dbReference type="CTD" id="8624"/>
<protein>
    <recommendedName>
        <fullName evidence="2">Proteasome assembly chaperone 1</fullName>
    </recommendedName>
</protein>
<dbReference type="GO" id="GO:0080129">
    <property type="term" value="P:proteasome core complex assembly"/>
    <property type="evidence" value="ECO:0007669"/>
    <property type="project" value="TreeGrafter"/>
</dbReference>
<dbReference type="OrthoDB" id="17536at2759"/>
<comment type="similarity">
    <text evidence="1">Belongs to the PSMG1 family.</text>
</comment>
<keyword evidence="3" id="KW-0143">Chaperone</keyword>
<evidence type="ECO:0000313" key="5">
    <source>
        <dbReference type="RefSeq" id="XP_030755704.1"/>
    </source>
</evidence>
<dbReference type="GO" id="GO:0070628">
    <property type="term" value="F:proteasome binding"/>
    <property type="evidence" value="ECO:0007669"/>
    <property type="project" value="TreeGrafter"/>
</dbReference>
<accession>A0A6J2XYG3</accession>
<evidence type="ECO:0000256" key="3">
    <source>
        <dbReference type="ARBA" id="ARBA00023186"/>
    </source>
</evidence>
<dbReference type="KEGG" id="soy:115882023"/>